<organism evidence="1">
    <name type="scientific">uncultured Caudovirales phage</name>
    <dbReference type="NCBI Taxonomy" id="2100421"/>
    <lineage>
        <taxon>Viruses</taxon>
        <taxon>Duplodnaviria</taxon>
        <taxon>Heunggongvirae</taxon>
        <taxon>Uroviricota</taxon>
        <taxon>Caudoviricetes</taxon>
        <taxon>Peduoviridae</taxon>
        <taxon>Maltschvirus</taxon>
        <taxon>Maltschvirus maltsch</taxon>
    </lineage>
</organism>
<accession>A0A6J5NV60</accession>
<reference evidence="1" key="1">
    <citation type="submission" date="2020-04" db="EMBL/GenBank/DDBJ databases">
        <authorList>
            <person name="Chiriac C."/>
            <person name="Salcher M."/>
            <person name="Ghai R."/>
            <person name="Kavagutti S V."/>
        </authorList>
    </citation>
    <scope>NUCLEOTIDE SEQUENCE</scope>
</reference>
<sequence>MDLYIEVDARTNDACITAEAHENFDYASWTFEYLIEEFLGDYNDDEGVRAIPLTQEEMNELGLVAAKLRAGADAITNFIRKNQAL</sequence>
<name>A0A6J5NV60_9CAUD</name>
<dbReference type="EMBL" id="LR796716">
    <property type="protein sequence ID" value="CAB4161171.1"/>
    <property type="molecule type" value="Genomic_DNA"/>
</dbReference>
<protein>
    <submittedName>
        <fullName evidence="1">Uncharacterized protein</fullName>
    </submittedName>
</protein>
<evidence type="ECO:0000313" key="1">
    <source>
        <dbReference type="EMBL" id="CAB4161171.1"/>
    </source>
</evidence>
<proteinExistence type="predicted"/>
<gene>
    <name evidence="1" type="ORF">UFOVP730_32</name>
</gene>